<keyword evidence="5" id="KW-1185">Reference proteome</keyword>
<protein>
    <submittedName>
        <fullName evidence="4">NAD(P)H dehydrogenase (Quinone)</fullName>
    </submittedName>
</protein>
<evidence type="ECO:0000313" key="4">
    <source>
        <dbReference type="EMBL" id="SMG15514.1"/>
    </source>
</evidence>
<dbReference type="InterPro" id="IPR003680">
    <property type="entry name" value="Flavodoxin_fold"/>
</dbReference>
<dbReference type="InterPro" id="IPR029039">
    <property type="entry name" value="Flavoprotein-like_sf"/>
</dbReference>
<dbReference type="InterPro" id="IPR051545">
    <property type="entry name" value="NAD(P)H_dehydrogenase_qn"/>
</dbReference>
<proteinExistence type="inferred from homology"/>
<keyword evidence="2" id="KW-0560">Oxidoreductase</keyword>
<dbReference type="GO" id="GO:0003955">
    <property type="term" value="F:NAD(P)H dehydrogenase (quinone) activity"/>
    <property type="evidence" value="ECO:0007669"/>
    <property type="project" value="TreeGrafter"/>
</dbReference>
<comment type="similarity">
    <text evidence="1">Belongs to the NAD(P)H dehydrogenase (quinone) family.</text>
</comment>
<dbReference type="Proteomes" id="UP000193834">
    <property type="component" value="Unassembled WGS sequence"/>
</dbReference>
<accession>A0A1X7IKW8</accession>
<dbReference type="Gene3D" id="3.40.50.360">
    <property type="match status" value="1"/>
</dbReference>
<name>A0A1X7IKW8_9BACL</name>
<dbReference type="GO" id="GO:0005829">
    <property type="term" value="C:cytosol"/>
    <property type="evidence" value="ECO:0007669"/>
    <property type="project" value="TreeGrafter"/>
</dbReference>
<evidence type="ECO:0000259" key="3">
    <source>
        <dbReference type="Pfam" id="PF02525"/>
    </source>
</evidence>
<dbReference type="EMBL" id="FXAZ01000001">
    <property type="protein sequence ID" value="SMG15514.1"/>
    <property type="molecule type" value="Genomic_DNA"/>
</dbReference>
<dbReference type="PANTHER" id="PTHR10204:SF34">
    <property type="entry name" value="NAD(P)H DEHYDROGENASE [QUINONE] 1 ISOFORM 1"/>
    <property type="match status" value="1"/>
</dbReference>
<evidence type="ECO:0000256" key="2">
    <source>
        <dbReference type="ARBA" id="ARBA00023002"/>
    </source>
</evidence>
<dbReference type="STRING" id="1852522.SAMN06295960_0558"/>
<dbReference type="PANTHER" id="PTHR10204">
    <property type="entry name" value="NAD P H OXIDOREDUCTASE-RELATED"/>
    <property type="match status" value="1"/>
</dbReference>
<evidence type="ECO:0000313" key="5">
    <source>
        <dbReference type="Proteomes" id="UP000193834"/>
    </source>
</evidence>
<dbReference type="AlphaFoldDB" id="A0A1X7IKW8"/>
<sequence>MGLQSLTHLIGDYGRNKGDDPTMKYVVIVAHPNPDSFTQSVCHTAVQALEASGHEVKLRDLYKIGFNPLLSVDDFKNSKSGEISEDVKTEQQHIAWADALIVIYPLWWASLPAILKGYVDRVFSYGFAYSMDGNGLQKLLSGKSAVLFTTMGNTEEHYNNVGMFEAMRKTVDEGIFDFVGIKVLEHKYLTSVTTVDNATREQMLEEVKSVLAKQKM</sequence>
<dbReference type="Pfam" id="PF02525">
    <property type="entry name" value="Flavodoxin_2"/>
    <property type="match status" value="1"/>
</dbReference>
<dbReference type="SUPFAM" id="SSF52218">
    <property type="entry name" value="Flavoproteins"/>
    <property type="match status" value="1"/>
</dbReference>
<organism evidence="4 5">
    <name type="scientific">Paenibacillus aquistagni</name>
    <dbReference type="NCBI Taxonomy" id="1852522"/>
    <lineage>
        <taxon>Bacteria</taxon>
        <taxon>Bacillati</taxon>
        <taxon>Bacillota</taxon>
        <taxon>Bacilli</taxon>
        <taxon>Bacillales</taxon>
        <taxon>Paenibacillaceae</taxon>
        <taxon>Paenibacillus</taxon>
    </lineage>
</organism>
<feature type="domain" description="Flavodoxin-like fold" evidence="3">
    <location>
        <begin position="23"/>
        <end position="209"/>
    </location>
</feature>
<gene>
    <name evidence="4" type="ORF">SAMN06295960_0558</name>
</gene>
<evidence type="ECO:0000256" key="1">
    <source>
        <dbReference type="ARBA" id="ARBA00006252"/>
    </source>
</evidence>
<reference evidence="4 5" key="1">
    <citation type="submission" date="2017-04" db="EMBL/GenBank/DDBJ databases">
        <authorList>
            <person name="Afonso C.L."/>
            <person name="Miller P.J."/>
            <person name="Scott M.A."/>
            <person name="Spackman E."/>
            <person name="Goraichik I."/>
            <person name="Dimitrov K.M."/>
            <person name="Suarez D.L."/>
            <person name="Swayne D.E."/>
        </authorList>
    </citation>
    <scope>NUCLEOTIDE SEQUENCE [LARGE SCALE GENOMIC DNA]</scope>
    <source>
        <strain evidence="4 5">11</strain>
    </source>
</reference>